<keyword evidence="3" id="KW-1185">Reference proteome</keyword>
<dbReference type="GO" id="GO:0016192">
    <property type="term" value="P:vesicle-mediated transport"/>
    <property type="evidence" value="ECO:0007669"/>
    <property type="project" value="InterPro"/>
</dbReference>
<dbReference type="Proteomes" id="UP000695562">
    <property type="component" value="Unassembled WGS sequence"/>
</dbReference>
<reference evidence="2" key="1">
    <citation type="submission" date="2020-01" db="EMBL/GenBank/DDBJ databases">
        <title>Development of genomics and gene disruption for Polysphondylium violaceum indicates a role for the polyketide synthase stlB in stalk morphogenesis.</title>
        <authorList>
            <person name="Narita B."/>
            <person name="Kawabe Y."/>
            <person name="Kin K."/>
            <person name="Saito T."/>
            <person name="Gibbs R."/>
            <person name="Kuspa A."/>
            <person name="Muzny D."/>
            <person name="Queller D."/>
            <person name="Richards S."/>
            <person name="Strassman J."/>
            <person name="Sucgang R."/>
            <person name="Worley K."/>
            <person name="Schaap P."/>
        </authorList>
    </citation>
    <scope>NUCLEOTIDE SEQUENCE</scope>
    <source>
        <strain evidence="2">QSvi11</strain>
    </source>
</reference>
<protein>
    <recommendedName>
        <fullName evidence="1">t-SNARE coiled-coil homology domain-containing protein</fullName>
    </recommendedName>
</protein>
<dbReference type="GO" id="GO:0016020">
    <property type="term" value="C:membrane"/>
    <property type="evidence" value="ECO:0007669"/>
    <property type="project" value="InterPro"/>
</dbReference>
<accession>A0A8J4V0E4</accession>
<evidence type="ECO:0000313" key="3">
    <source>
        <dbReference type="Proteomes" id="UP000695562"/>
    </source>
</evidence>
<dbReference type="Gene3D" id="1.20.58.70">
    <property type="match status" value="1"/>
</dbReference>
<dbReference type="EMBL" id="AJWJ01000096">
    <property type="protein sequence ID" value="KAF2075540.1"/>
    <property type="molecule type" value="Genomic_DNA"/>
</dbReference>
<gene>
    <name evidence="2" type="ORF">CYY_003181</name>
</gene>
<evidence type="ECO:0000313" key="2">
    <source>
        <dbReference type="EMBL" id="KAF2075540.1"/>
    </source>
</evidence>
<sequence>MATRDRTPAFKLIDLEYNNKTKNHSIADPKDRDHGNDIPLGEKEKDSVQLKLVNFVPAWLQRVNDIDSNICKIKLKIERLEQLQENKVLPTFDDDGESIVKMEIKTLKIIRLIDATNQLVKTLGEGFDLSIEDTRMKKDIQRSKIATMQTVSLLFKQNQNNYLTKISLEMALPTWNEIQDIKAGDVPPSISLTNQQMNLVNGIVCDVHARDREIKKVLSSIQDITQLIHDLGLLVGQQDSVLDQIEYNLDHAEGSTIGGDTMYMYYICSFYRNHNDNVNHINKTNES</sequence>
<proteinExistence type="predicted"/>
<comment type="caution">
    <text evidence="2">The sequence shown here is derived from an EMBL/GenBank/DDBJ whole genome shotgun (WGS) entry which is preliminary data.</text>
</comment>
<dbReference type="InterPro" id="IPR000727">
    <property type="entry name" value="T_SNARE_dom"/>
</dbReference>
<feature type="domain" description="T-SNARE coiled-coil homology" evidence="1">
    <location>
        <begin position="204"/>
        <end position="252"/>
    </location>
</feature>
<evidence type="ECO:0000259" key="1">
    <source>
        <dbReference type="PROSITE" id="PS50192"/>
    </source>
</evidence>
<dbReference type="PROSITE" id="PS50192">
    <property type="entry name" value="T_SNARE"/>
    <property type="match status" value="1"/>
</dbReference>
<dbReference type="InterPro" id="IPR010989">
    <property type="entry name" value="SNARE"/>
</dbReference>
<dbReference type="SUPFAM" id="SSF47661">
    <property type="entry name" value="t-snare proteins"/>
    <property type="match status" value="1"/>
</dbReference>
<organism evidence="2 3">
    <name type="scientific">Polysphondylium violaceum</name>
    <dbReference type="NCBI Taxonomy" id="133409"/>
    <lineage>
        <taxon>Eukaryota</taxon>
        <taxon>Amoebozoa</taxon>
        <taxon>Evosea</taxon>
        <taxon>Eumycetozoa</taxon>
        <taxon>Dictyostelia</taxon>
        <taxon>Dictyosteliales</taxon>
        <taxon>Dictyosteliaceae</taxon>
        <taxon>Polysphondylium</taxon>
    </lineage>
</organism>
<name>A0A8J4V0E4_9MYCE</name>
<dbReference type="AlphaFoldDB" id="A0A8J4V0E4"/>
<dbReference type="OrthoDB" id="28875at2759"/>